<evidence type="ECO:0008006" key="2">
    <source>
        <dbReference type="Google" id="ProtNLM"/>
    </source>
</evidence>
<gene>
    <name evidence="1" type="ORF">LCGC14_1483720</name>
</gene>
<dbReference type="EMBL" id="LAZR01010583">
    <property type="protein sequence ID" value="KKM66186.1"/>
    <property type="molecule type" value="Genomic_DNA"/>
</dbReference>
<name>A0A0F9JUM7_9ZZZZ</name>
<dbReference type="AlphaFoldDB" id="A0A0F9JUM7"/>
<organism evidence="1">
    <name type="scientific">marine sediment metagenome</name>
    <dbReference type="NCBI Taxonomy" id="412755"/>
    <lineage>
        <taxon>unclassified sequences</taxon>
        <taxon>metagenomes</taxon>
        <taxon>ecological metagenomes</taxon>
    </lineage>
</organism>
<dbReference type="SUPFAM" id="SSF54909">
    <property type="entry name" value="Dimeric alpha+beta barrel"/>
    <property type="match status" value="1"/>
</dbReference>
<dbReference type="Gene3D" id="3.30.70.100">
    <property type="match status" value="1"/>
</dbReference>
<comment type="caution">
    <text evidence="1">The sequence shown here is derived from an EMBL/GenBank/DDBJ whole genome shotgun (WGS) entry which is preliminary data.</text>
</comment>
<evidence type="ECO:0000313" key="1">
    <source>
        <dbReference type="EMBL" id="KKM66186.1"/>
    </source>
</evidence>
<sequence length="102" mass="12098">MAEGHSWCYITTASVPPDSWAHMQPMLESWKAALQDLPGYVGSDTMARREDKDTMRFHVRVTWNYREQLEEFVDSPWETENIIWAKTDQLFDVHSEIFENFI</sequence>
<protein>
    <recommendedName>
        <fullName evidence="2">ABM domain-containing protein</fullName>
    </recommendedName>
</protein>
<dbReference type="InterPro" id="IPR011008">
    <property type="entry name" value="Dimeric_a/b-barrel"/>
</dbReference>
<accession>A0A0F9JUM7</accession>
<proteinExistence type="predicted"/>
<reference evidence="1" key="1">
    <citation type="journal article" date="2015" name="Nature">
        <title>Complex archaea that bridge the gap between prokaryotes and eukaryotes.</title>
        <authorList>
            <person name="Spang A."/>
            <person name="Saw J.H."/>
            <person name="Jorgensen S.L."/>
            <person name="Zaremba-Niedzwiedzka K."/>
            <person name="Martijn J."/>
            <person name="Lind A.E."/>
            <person name="van Eijk R."/>
            <person name="Schleper C."/>
            <person name="Guy L."/>
            <person name="Ettema T.J."/>
        </authorList>
    </citation>
    <scope>NUCLEOTIDE SEQUENCE</scope>
</reference>